<evidence type="ECO:0000259" key="8">
    <source>
        <dbReference type="PROSITE" id="PS50850"/>
    </source>
</evidence>
<feature type="transmembrane region" description="Helical" evidence="7">
    <location>
        <begin position="117"/>
        <end position="138"/>
    </location>
</feature>
<evidence type="ECO:0000256" key="2">
    <source>
        <dbReference type="ARBA" id="ARBA00022448"/>
    </source>
</evidence>
<dbReference type="GO" id="GO:0005886">
    <property type="term" value="C:plasma membrane"/>
    <property type="evidence" value="ECO:0007669"/>
    <property type="project" value="UniProtKB-SubCell"/>
</dbReference>
<dbReference type="PRINTS" id="PR01036">
    <property type="entry name" value="TCRTETB"/>
</dbReference>
<dbReference type="Gene3D" id="1.20.1250.20">
    <property type="entry name" value="MFS general substrate transporter like domains"/>
    <property type="match status" value="1"/>
</dbReference>
<keyword evidence="5 7" id="KW-1133">Transmembrane helix</keyword>
<gene>
    <name evidence="9" type="ORF">FC36_GL001004</name>
</gene>
<feature type="transmembrane region" description="Helical" evidence="7">
    <location>
        <begin position="275"/>
        <end position="296"/>
    </location>
</feature>
<dbReference type="SUPFAM" id="SSF103473">
    <property type="entry name" value="MFS general substrate transporter"/>
    <property type="match status" value="1"/>
</dbReference>
<dbReference type="AlphaFoldDB" id="A0A0R1TYQ9"/>
<comment type="caution">
    <text evidence="9">The sequence shown here is derived from an EMBL/GenBank/DDBJ whole genome shotgun (WGS) entry which is preliminary data.</text>
</comment>
<organism evidence="9 10">
    <name type="scientific">Ligilactobacillus equi DSM 15833 = JCM 10991</name>
    <dbReference type="NCBI Taxonomy" id="1423740"/>
    <lineage>
        <taxon>Bacteria</taxon>
        <taxon>Bacillati</taxon>
        <taxon>Bacillota</taxon>
        <taxon>Bacilli</taxon>
        <taxon>Lactobacillales</taxon>
        <taxon>Lactobacillaceae</taxon>
        <taxon>Ligilactobacillus</taxon>
    </lineage>
</organism>
<evidence type="ECO:0000256" key="5">
    <source>
        <dbReference type="ARBA" id="ARBA00022989"/>
    </source>
</evidence>
<keyword evidence="6 7" id="KW-0472">Membrane</keyword>
<evidence type="ECO:0000313" key="10">
    <source>
        <dbReference type="Proteomes" id="UP000051048"/>
    </source>
</evidence>
<dbReference type="InterPro" id="IPR004638">
    <property type="entry name" value="EmrB-like"/>
</dbReference>
<dbReference type="InterPro" id="IPR020846">
    <property type="entry name" value="MFS_dom"/>
</dbReference>
<feature type="transmembrane region" description="Helical" evidence="7">
    <location>
        <begin position="58"/>
        <end position="78"/>
    </location>
</feature>
<evidence type="ECO:0000256" key="4">
    <source>
        <dbReference type="ARBA" id="ARBA00022692"/>
    </source>
</evidence>
<keyword evidence="2" id="KW-0813">Transport</keyword>
<feature type="transmembrane region" description="Helical" evidence="7">
    <location>
        <begin position="404"/>
        <end position="428"/>
    </location>
</feature>
<evidence type="ECO:0000256" key="3">
    <source>
        <dbReference type="ARBA" id="ARBA00022475"/>
    </source>
</evidence>
<dbReference type="PANTHER" id="PTHR42718">
    <property type="entry name" value="MAJOR FACILITATOR SUPERFAMILY MULTIDRUG TRANSPORTER MFSC"/>
    <property type="match status" value="1"/>
</dbReference>
<dbReference type="NCBIfam" id="TIGR00711">
    <property type="entry name" value="efflux_EmrB"/>
    <property type="match status" value="1"/>
</dbReference>
<dbReference type="GO" id="GO:0022857">
    <property type="term" value="F:transmembrane transporter activity"/>
    <property type="evidence" value="ECO:0007669"/>
    <property type="project" value="InterPro"/>
</dbReference>
<dbReference type="STRING" id="1423740.FC36_GL001004"/>
<dbReference type="CDD" id="cd17503">
    <property type="entry name" value="MFS_LmrB_MDR_like"/>
    <property type="match status" value="1"/>
</dbReference>
<feature type="transmembrane region" description="Helical" evidence="7">
    <location>
        <begin position="150"/>
        <end position="170"/>
    </location>
</feature>
<dbReference type="InterPro" id="IPR036259">
    <property type="entry name" value="MFS_trans_sf"/>
</dbReference>
<keyword evidence="4 7" id="KW-0812">Transmembrane</keyword>
<evidence type="ECO:0000256" key="7">
    <source>
        <dbReference type="SAM" id="Phobius"/>
    </source>
</evidence>
<feature type="transmembrane region" description="Helical" evidence="7">
    <location>
        <begin position="308"/>
        <end position="328"/>
    </location>
</feature>
<accession>A0A0R1TYQ9</accession>
<protein>
    <submittedName>
        <fullName evidence="9">Major facilitator superfamily permease</fullName>
    </submittedName>
</protein>
<feature type="transmembrane region" description="Helical" evidence="7">
    <location>
        <begin position="365"/>
        <end position="383"/>
    </location>
</feature>
<dbReference type="PATRIC" id="fig|1423740.3.peg.1073"/>
<keyword evidence="3" id="KW-1003">Cell membrane</keyword>
<evidence type="ECO:0000256" key="1">
    <source>
        <dbReference type="ARBA" id="ARBA00004651"/>
    </source>
</evidence>
<feature type="transmembrane region" description="Helical" evidence="7">
    <location>
        <begin position="234"/>
        <end position="254"/>
    </location>
</feature>
<dbReference type="Proteomes" id="UP000051048">
    <property type="component" value="Unassembled WGS sequence"/>
</dbReference>
<dbReference type="InterPro" id="IPR011701">
    <property type="entry name" value="MFS"/>
</dbReference>
<dbReference type="Pfam" id="PF07690">
    <property type="entry name" value="MFS_1"/>
    <property type="match status" value="1"/>
</dbReference>
<feature type="transmembrane region" description="Helical" evidence="7">
    <location>
        <begin position="448"/>
        <end position="466"/>
    </location>
</feature>
<feature type="transmembrane region" description="Helical" evidence="7">
    <location>
        <begin position="340"/>
        <end position="359"/>
    </location>
</feature>
<dbReference type="RefSeq" id="WP_025020811.1">
    <property type="nucleotide sequence ID" value="NZ_AZFH01000022.1"/>
</dbReference>
<reference evidence="9 10" key="1">
    <citation type="journal article" date="2015" name="Genome Announc.">
        <title>Expanding the biotechnology potential of lactobacilli through comparative genomics of 213 strains and associated genera.</title>
        <authorList>
            <person name="Sun Z."/>
            <person name="Harris H.M."/>
            <person name="McCann A."/>
            <person name="Guo C."/>
            <person name="Argimon S."/>
            <person name="Zhang W."/>
            <person name="Yang X."/>
            <person name="Jeffery I.B."/>
            <person name="Cooney J.C."/>
            <person name="Kagawa T.F."/>
            <person name="Liu W."/>
            <person name="Song Y."/>
            <person name="Salvetti E."/>
            <person name="Wrobel A."/>
            <person name="Rasinkangas P."/>
            <person name="Parkhill J."/>
            <person name="Rea M.C."/>
            <person name="O'Sullivan O."/>
            <person name="Ritari J."/>
            <person name="Douillard F.P."/>
            <person name="Paul Ross R."/>
            <person name="Yang R."/>
            <person name="Briner A.E."/>
            <person name="Felis G.E."/>
            <person name="de Vos W.M."/>
            <person name="Barrangou R."/>
            <person name="Klaenhammer T.R."/>
            <person name="Caufield P.W."/>
            <person name="Cui Y."/>
            <person name="Zhang H."/>
            <person name="O'Toole P.W."/>
        </authorList>
    </citation>
    <scope>NUCLEOTIDE SEQUENCE [LARGE SCALE GENOMIC DNA]</scope>
    <source>
        <strain evidence="9 10">DSM 15833</strain>
    </source>
</reference>
<evidence type="ECO:0000313" key="9">
    <source>
        <dbReference type="EMBL" id="KRL82315.1"/>
    </source>
</evidence>
<feature type="transmembrane region" description="Helical" evidence="7">
    <location>
        <begin position="176"/>
        <end position="196"/>
    </location>
</feature>
<dbReference type="Gene3D" id="1.20.1720.10">
    <property type="entry name" value="Multidrug resistance protein D"/>
    <property type="match status" value="1"/>
</dbReference>
<feature type="transmembrane region" description="Helical" evidence="7">
    <location>
        <begin position="90"/>
        <end position="111"/>
    </location>
</feature>
<feature type="transmembrane region" description="Helical" evidence="7">
    <location>
        <begin position="20"/>
        <end position="38"/>
    </location>
</feature>
<dbReference type="EMBL" id="AZFH01000022">
    <property type="protein sequence ID" value="KRL82315.1"/>
    <property type="molecule type" value="Genomic_DNA"/>
</dbReference>
<sequence length="479" mass="50956">MENSSKATFTKARVPVKHPWLAMAGMLMGAFVGMLSETSLNIALPKLEVALGVGTSTLQWLVTGYMLVIGIVLPFSSLISKWFTTRQTIIFALCAFILGAVISALAPNFAIVLTGRMIQGIGTGLILPLMFTVAMQIFPPHKLGAAMGVNALVIMFAPAIGPTLTGLLLAKLSWRWIFWAFAIILVVALVFAVLHLKNIAELTRPKVDFLSLVSSAVGFGALVMGASFASENGWGSPLVLGLLILGLVVLVFYVHRQLHLEHPILNLKVFANPSFRIGALIVMVDFGVILSAMYLFPQYIQNGMGLPVAMTGIIMLPGGVVNAIVSAISGRMYDNFGAQIPARVGFVIAIIGAVMLIMVQPDSSIAYVIAAHIILMIGCPLAMSPSQTHALNALRGPQSADGSTIMNTLQQIVGAIATALATSCLVLGQSAYDGGNKQAAFTNGVHYGFYFTLVLTIIGLILALMLKRNKPSSDVNFDK</sequence>
<feature type="transmembrane region" description="Helical" evidence="7">
    <location>
        <begin position="208"/>
        <end position="228"/>
    </location>
</feature>
<feature type="domain" description="Major facilitator superfamily (MFS) profile" evidence="8">
    <location>
        <begin position="22"/>
        <end position="471"/>
    </location>
</feature>
<comment type="subcellular location">
    <subcellularLocation>
        <location evidence="1">Cell membrane</location>
        <topology evidence="1">Multi-pass membrane protein</topology>
    </subcellularLocation>
</comment>
<dbReference type="PROSITE" id="PS50850">
    <property type="entry name" value="MFS"/>
    <property type="match status" value="1"/>
</dbReference>
<name>A0A0R1TYQ9_9LACO</name>
<proteinExistence type="predicted"/>
<dbReference type="PANTHER" id="PTHR42718:SF43">
    <property type="entry name" value="LINCOMYCIN RESISTANCE PROTEIN LMRB"/>
    <property type="match status" value="1"/>
</dbReference>
<evidence type="ECO:0000256" key="6">
    <source>
        <dbReference type="ARBA" id="ARBA00023136"/>
    </source>
</evidence>